<reference evidence="1" key="1">
    <citation type="submission" date="2018-02" db="EMBL/GenBank/DDBJ databases">
        <title>Rhizophora mucronata_Transcriptome.</title>
        <authorList>
            <person name="Meera S.P."/>
            <person name="Sreeshan A."/>
            <person name="Augustine A."/>
        </authorList>
    </citation>
    <scope>NUCLEOTIDE SEQUENCE</scope>
    <source>
        <tissue evidence="1">Leaf</tissue>
    </source>
</reference>
<accession>A0A2P2QWA1</accession>
<protein>
    <submittedName>
        <fullName evidence="1">Uncharacterized protein</fullName>
    </submittedName>
</protein>
<dbReference type="AlphaFoldDB" id="A0A2P2QWA1"/>
<organism evidence="1">
    <name type="scientific">Rhizophora mucronata</name>
    <name type="common">Asiatic mangrove</name>
    <dbReference type="NCBI Taxonomy" id="61149"/>
    <lineage>
        <taxon>Eukaryota</taxon>
        <taxon>Viridiplantae</taxon>
        <taxon>Streptophyta</taxon>
        <taxon>Embryophyta</taxon>
        <taxon>Tracheophyta</taxon>
        <taxon>Spermatophyta</taxon>
        <taxon>Magnoliopsida</taxon>
        <taxon>eudicotyledons</taxon>
        <taxon>Gunneridae</taxon>
        <taxon>Pentapetalae</taxon>
        <taxon>rosids</taxon>
        <taxon>fabids</taxon>
        <taxon>Malpighiales</taxon>
        <taxon>Rhizophoraceae</taxon>
        <taxon>Rhizophora</taxon>
    </lineage>
</organism>
<sequence>MMDPKVYSRMNAYFPCRNMIMENYSSSTWISLN</sequence>
<evidence type="ECO:0000313" key="1">
    <source>
        <dbReference type="EMBL" id="MBX71276.1"/>
    </source>
</evidence>
<name>A0A2P2QWA1_RHIMU</name>
<dbReference type="EMBL" id="GGEC01090792">
    <property type="protein sequence ID" value="MBX71276.1"/>
    <property type="molecule type" value="Transcribed_RNA"/>
</dbReference>
<proteinExistence type="predicted"/>